<dbReference type="SUPFAM" id="SSF103473">
    <property type="entry name" value="MFS general substrate transporter"/>
    <property type="match status" value="1"/>
</dbReference>
<dbReference type="GO" id="GO:0022857">
    <property type="term" value="F:transmembrane transporter activity"/>
    <property type="evidence" value="ECO:0007669"/>
    <property type="project" value="InterPro"/>
</dbReference>
<dbReference type="Pfam" id="PF07690">
    <property type="entry name" value="MFS_1"/>
    <property type="match status" value="1"/>
</dbReference>
<feature type="transmembrane region" description="Helical" evidence="4">
    <location>
        <begin position="167"/>
        <end position="187"/>
    </location>
</feature>
<evidence type="ECO:0000256" key="2">
    <source>
        <dbReference type="ARBA" id="ARBA00022989"/>
    </source>
</evidence>
<proteinExistence type="predicted"/>
<reference evidence="7 8" key="1">
    <citation type="submission" date="2021-07" db="EMBL/GenBank/DDBJ databases">
        <title>Karlodiniumbacter phycospheric gen. nov., sp. nov., a phycosphere bacterium isolated from karlodinium veneficum.</title>
        <authorList>
            <person name="Peng Y."/>
            <person name="Jiang L."/>
            <person name="Lee J."/>
        </authorList>
    </citation>
    <scope>NUCLEOTIDE SEQUENCE</scope>
    <source>
        <strain evidence="7 8">N5</strain>
    </source>
</reference>
<dbReference type="EMBL" id="JAIMBW010000001">
    <property type="protein sequence ID" value="MBY4894194.1"/>
    <property type="molecule type" value="Genomic_DNA"/>
</dbReference>
<keyword evidence="1 4" id="KW-0812">Transmembrane</keyword>
<dbReference type="Gene3D" id="1.20.1250.20">
    <property type="entry name" value="MFS general substrate transporter like domains"/>
    <property type="match status" value="2"/>
</dbReference>
<evidence type="ECO:0000256" key="4">
    <source>
        <dbReference type="SAM" id="Phobius"/>
    </source>
</evidence>
<protein>
    <submittedName>
        <fullName evidence="7">MFS transporter</fullName>
    </submittedName>
</protein>
<dbReference type="Proteomes" id="UP000693972">
    <property type="component" value="Unassembled WGS sequence"/>
</dbReference>
<dbReference type="AlphaFoldDB" id="A0A975TZF2"/>
<sequence>MSFLRENARWLATGLLLGLGSSFGQTYFIALFAGEIREAYGLTDGQWGGIYTIATVSSACLLILFGGRADTVPLSRLAVIVTGVFALACVLMAVSSSIWVLLVSVFLLRFCGQGMMTHMKATAMARWFVATRGRAMAITNLGYPVGEALLPLVTILIIATVGWRATWGVAAAVIAFVLIPLLIWLLAQDRSPKGSNGGQGAPGLFGKHWTRGEVLAHPLFYAFVPLLLTPGFIGTVVFFHAVHVAEVKGWTLTAMAPSYMTYATASVTMGLVAGWAADRFGPARLMPFVLIPMGLGMFLIGPAETPLGWAVALTLVGVTQGMAAALAGTLLPTLFGTNHLGSVRSIATAIMVFATAIGPGITGWFIDQGVTYPDQGVAQGIWCIALSLALLPVMFWTVRLQTQKAPG</sequence>
<feature type="transmembrane region" description="Helical" evidence="4">
    <location>
        <begin position="285"/>
        <end position="303"/>
    </location>
</feature>
<dbReference type="InterPro" id="IPR020846">
    <property type="entry name" value="MFS_dom"/>
</dbReference>
<name>A0A975TZF2_9RHOB</name>
<feature type="transmembrane region" description="Helical" evidence="4">
    <location>
        <begin position="141"/>
        <end position="161"/>
    </location>
</feature>
<evidence type="ECO:0000256" key="1">
    <source>
        <dbReference type="ARBA" id="ARBA00022692"/>
    </source>
</evidence>
<evidence type="ECO:0000256" key="3">
    <source>
        <dbReference type="ARBA" id="ARBA00023136"/>
    </source>
</evidence>
<feature type="domain" description="Major facilitator superfamily (MFS) profile" evidence="5">
    <location>
        <begin position="1"/>
        <end position="404"/>
    </location>
</feature>
<dbReference type="InterPro" id="IPR050327">
    <property type="entry name" value="Proton-linked_MCT"/>
</dbReference>
<dbReference type="PROSITE" id="PS50850">
    <property type="entry name" value="MFS"/>
    <property type="match status" value="1"/>
</dbReference>
<accession>A0A975TZF2</accession>
<feature type="transmembrane region" description="Helical" evidence="4">
    <location>
        <begin position="48"/>
        <end position="65"/>
    </location>
</feature>
<feature type="transmembrane region" description="Helical" evidence="4">
    <location>
        <begin position="77"/>
        <end position="100"/>
    </location>
</feature>
<keyword evidence="2 4" id="KW-1133">Transmembrane helix</keyword>
<keyword evidence="3 4" id="KW-0472">Membrane</keyword>
<dbReference type="PANTHER" id="PTHR11360:SF308">
    <property type="entry name" value="BLL3089 PROTEIN"/>
    <property type="match status" value="1"/>
</dbReference>
<keyword evidence="8" id="KW-1185">Reference proteome</keyword>
<evidence type="ECO:0000313" key="7">
    <source>
        <dbReference type="EMBL" id="QXL90077.1"/>
    </source>
</evidence>
<feature type="transmembrane region" description="Helical" evidence="4">
    <location>
        <begin position="219"/>
        <end position="239"/>
    </location>
</feature>
<organism evidence="7">
    <name type="scientific">Gymnodinialimonas phycosphaerae</name>
    <dbReference type="NCBI Taxonomy" id="2841589"/>
    <lineage>
        <taxon>Bacteria</taxon>
        <taxon>Pseudomonadati</taxon>
        <taxon>Pseudomonadota</taxon>
        <taxon>Alphaproteobacteria</taxon>
        <taxon>Rhodobacterales</taxon>
        <taxon>Paracoccaceae</taxon>
        <taxon>Gymnodinialimonas</taxon>
    </lineage>
</organism>
<evidence type="ECO:0000313" key="6">
    <source>
        <dbReference type="EMBL" id="MBY4894194.1"/>
    </source>
</evidence>
<dbReference type="InterPro" id="IPR011701">
    <property type="entry name" value="MFS"/>
</dbReference>
<dbReference type="EMBL" id="CP078073">
    <property type="protein sequence ID" value="QXL90077.1"/>
    <property type="molecule type" value="Genomic_DNA"/>
</dbReference>
<feature type="transmembrane region" description="Helical" evidence="4">
    <location>
        <begin position="259"/>
        <end position="278"/>
    </location>
</feature>
<dbReference type="PANTHER" id="PTHR11360">
    <property type="entry name" value="MONOCARBOXYLATE TRANSPORTER"/>
    <property type="match status" value="1"/>
</dbReference>
<evidence type="ECO:0000313" key="8">
    <source>
        <dbReference type="Proteomes" id="UP000693972"/>
    </source>
</evidence>
<feature type="transmembrane region" description="Helical" evidence="4">
    <location>
        <begin position="378"/>
        <end position="398"/>
    </location>
</feature>
<dbReference type="InterPro" id="IPR036259">
    <property type="entry name" value="MFS_trans_sf"/>
</dbReference>
<feature type="transmembrane region" description="Helical" evidence="4">
    <location>
        <begin position="346"/>
        <end position="366"/>
    </location>
</feature>
<evidence type="ECO:0000259" key="5">
    <source>
        <dbReference type="PROSITE" id="PS50850"/>
    </source>
</evidence>
<feature type="transmembrane region" description="Helical" evidence="4">
    <location>
        <begin position="309"/>
        <end position="334"/>
    </location>
</feature>
<gene>
    <name evidence="6" type="ORF">KUL25_15660</name>
    <name evidence="7" type="ORF">KUL25_15665</name>
</gene>